<keyword evidence="2" id="KW-1185">Reference proteome</keyword>
<dbReference type="AlphaFoldDB" id="A0A7J8GQU9"/>
<dbReference type="EMBL" id="JACASF010000008">
    <property type="protein sequence ID" value="KAF6462346.1"/>
    <property type="molecule type" value="Genomic_DNA"/>
</dbReference>
<comment type="caution">
    <text evidence="1">The sequence shown here is derived from an EMBL/GenBank/DDBJ whole genome shotgun (WGS) entry which is preliminary data.</text>
</comment>
<dbReference type="Proteomes" id="UP000550707">
    <property type="component" value="Unassembled WGS sequence"/>
</dbReference>
<organism evidence="1 2">
    <name type="scientific">Molossus molossus</name>
    <name type="common">Pallas' mastiff bat</name>
    <name type="synonym">Vespertilio molossus</name>
    <dbReference type="NCBI Taxonomy" id="27622"/>
    <lineage>
        <taxon>Eukaryota</taxon>
        <taxon>Metazoa</taxon>
        <taxon>Chordata</taxon>
        <taxon>Craniata</taxon>
        <taxon>Vertebrata</taxon>
        <taxon>Euteleostomi</taxon>
        <taxon>Mammalia</taxon>
        <taxon>Eutheria</taxon>
        <taxon>Laurasiatheria</taxon>
        <taxon>Chiroptera</taxon>
        <taxon>Yangochiroptera</taxon>
        <taxon>Molossidae</taxon>
        <taxon>Molossus</taxon>
    </lineage>
</organism>
<reference evidence="1 2" key="1">
    <citation type="journal article" date="2020" name="Nature">
        <title>Six reference-quality genomes reveal evolution of bat adaptations.</title>
        <authorList>
            <person name="Jebb D."/>
            <person name="Huang Z."/>
            <person name="Pippel M."/>
            <person name="Hughes G.M."/>
            <person name="Lavrichenko K."/>
            <person name="Devanna P."/>
            <person name="Winkler S."/>
            <person name="Jermiin L.S."/>
            <person name="Skirmuntt E.C."/>
            <person name="Katzourakis A."/>
            <person name="Burkitt-Gray L."/>
            <person name="Ray D.A."/>
            <person name="Sullivan K.A.M."/>
            <person name="Roscito J.G."/>
            <person name="Kirilenko B.M."/>
            <person name="Davalos L.M."/>
            <person name="Corthals A.P."/>
            <person name="Power M.L."/>
            <person name="Jones G."/>
            <person name="Ransome R.D."/>
            <person name="Dechmann D.K.N."/>
            <person name="Locatelli A.G."/>
            <person name="Puechmaille S.J."/>
            <person name="Fedrigo O."/>
            <person name="Jarvis E.D."/>
            <person name="Hiller M."/>
            <person name="Vernes S.C."/>
            <person name="Myers E.W."/>
            <person name="Teeling E.C."/>
        </authorList>
    </citation>
    <scope>NUCLEOTIDE SEQUENCE [LARGE SCALE GENOMIC DNA]</scope>
    <source>
        <strain evidence="1">MMolMol1</strain>
        <tissue evidence="1">Muscle</tissue>
    </source>
</reference>
<evidence type="ECO:0000313" key="1">
    <source>
        <dbReference type="EMBL" id="KAF6462346.1"/>
    </source>
</evidence>
<proteinExistence type="predicted"/>
<evidence type="ECO:0000313" key="2">
    <source>
        <dbReference type="Proteomes" id="UP000550707"/>
    </source>
</evidence>
<gene>
    <name evidence="1" type="ORF">HJG59_011372</name>
</gene>
<sequence>MTSLLTILSNRVVEKVKRGDRRKSIKLHRQWKGRMDGGGQEGGAVLAKEESCCWDSSRLLLDSSTVTGTSQREGQLQWPELPGHLAASPATHVGVTLPWIMVIWGLRRGIEELKIL</sequence>
<protein>
    <submittedName>
        <fullName evidence="1">Uncharacterized protein</fullName>
    </submittedName>
</protein>
<accession>A0A7J8GQU9</accession>
<name>A0A7J8GQU9_MOLMO</name>